<organism evidence="1 2">
    <name type="scientific">Candida boidinii</name>
    <name type="common">Yeast</name>
    <dbReference type="NCBI Taxonomy" id="5477"/>
    <lineage>
        <taxon>Eukaryota</taxon>
        <taxon>Fungi</taxon>
        <taxon>Dikarya</taxon>
        <taxon>Ascomycota</taxon>
        <taxon>Saccharomycotina</taxon>
        <taxon>Pichiomycetes</taxon>
        <taxon>Pichiales</taxon>
        <taxon>Pichiaceae</taxon>
        <taxon>Ogataea</taxon>
        <taxon>Ogataea/Candida clade</taxon>
    </lineage>
</organism>
<dbReference type="Proteomes" id="UP001165101">
    <property type="component" value="Unassembled WGS sequence"/>
</dbReference>
<name>A0ACB5TZG3_CANBO</name>
<gene>
    <name evidence="1" type="ORF">Cboi01_000481100</name>
</gene>
<protein>
    <submittedName>
        <fullName evidence="1">Unnamed protein product</fullName>
    </submittedName>
</protein>
<reference evidence="1" key="1">
    <citation type="submission" date="2023-04" db="EMBL/GenBank/DDBJ databases">
        <title>Candida boidinii NBRC 1967.</title>
        <authorList>
            <person name="Ichikawa N."/>
            <person name="Sato H."/>
            <person name="Tonouchi N."/>
        </authorList>
    </citation>
    <scope>NUCLEOTIDE SEQUENCE</scope>
    <source>
        <strain evidence="1">NBRC 1967</strain>
    </source>
</reference>
<evidence type="ECO:0000313" key="2">
    <source>
        <dbReference type="Proteomes" id="UP001165101"/>
    </source>
</evidence>
<evidence type="ECO:0000313" key="1">
    <source>
        <dbReference type="EMBL" id="GME98035.1"/>
    </source>
</evidence>
<proteinExistence type="predicted"/>
<dbReference type="EMBL" id="BSXV01003301">
    <property type="protein sequence ID" value="GME98035.1"/>
    <property type="molecule type" value="Genomic_DNA"/>
</dbReference>
<keyword evidence="2" id="KW-1185">Reference proteome</keyword>
<comment type="caution">
    <text evidence="1">The sequence shown here is derived from an EMBL/GenBank/DDBJ whole genome shotgun (WGS) entry which is preliminary data.</text>
</comment>
<accession>A0ACB5TZG3</accession>
<sequence length="496" mass="53998">MSSDLFQEITLPTGVTYKQPLGLFINGQWVKTEETLDTFNPATEEKIASVYVAGVNEVDQAVVGARAAFKKWKNVPGSEKATYVNKLADILEKNTDLISAVEALDTGKPFESNCKADIEGTVEYLRYCAGWSDKILGKTIPISANKIALTKRTALGVCGQIVPWNYPLSMSGWKIAPALAAGNCIIIKSAENTPLSLLLFATFVEEAGFPAGIVNIISGHGAVAGKRLAEHPDIDKIAFTGSTKVGSLIQQYASSNMKAVTLECGGKSPLIVFEDADLEQAAKWAAFGIFYNSGQNCTANSRIYLQESIHDKFLEIFTEVIKKDYQLGEPFAAETSVGPVISKVQYDRIKQYIEIGKSEGAKLLVGDEPIAFEKGYYINPTVFINCNQDMKIIQDEIFGPVVAVSKFQTEEEVIEKANDSIYGLASMLFTKDISRANRVADELEAGMTYINSSNDEDIKVPFGGVKMSGIGRELGENGIELYTQVKAVHINIGTKL</sequence>